<protein>
    <recommendedName>
        <fullName evidence="3">CopG family transcriptional regulator</fullName>
    </recommendedName>
</protein>
<gene>
    <name evidence="1" type="ordered locus">Igag_0762</name>
</gene>
<organism evidence="1 2">
    <name type="scientific">Ignisphaera aggregans (strain DSM 17230 / JCM 13409 / AQ1.S1)</name>
    <dbReference type="NCBI Taxonomy" id="583356"/>
    <lineage>
        <taxon>Archaea</taxon>
        <taxon>Thermoproteota</taxon>
        <taxon>Thermoprotei</taxon>
        <taxon>Desulfurococcales</taxon>
        <taxon>Desulfurococcaceae</taxon>
        <taxon>Ignisphaera</taxon>
    </lineage>
</organism>
<dbReference type="KEGG" id="iag:Igag_0762"/>
<proteinExistence type="predicted"/>
<evidence type="ECO:0000313" key="2">
    <source>
        <dbReference type="Proteomes" id="UP000001304"/>
    </source>
</evidence>
<dbReference type="HOGENOM" id="CLU_175270_0_1_2"/>
<evidence type="ECO:0008006" key="3">
    <source>
        <dbReference type="Google" id="ProtNLM"/>
    </source>
</evidence>
<name>E0STB2_IGNAA</name>
<sequence length="65" mass="7952">MNRKIEMYRDRANWNEEPRRFVEGKIRELEAYENFQRVLEELDKASWSIPKGFSQQSVREDRDSS</sequence>
<dbReference type="EMBL" id="CP002098">
    <property type="protein sequence ID" value="ADM27589.1"/>
    <property type="molecule type" value="Genomic_DNA"/>
</dbReference>
<dbReference type="BioCyc" id="IAGG583356:GHAH-755-MONOMER"/>
<accession>E0STB2</accession>
<evidence type="ECO:0000313" key="1">
    <source>
        <dbReference type="EMBL" id="ADM27589.1"/>
    </source>
</evidence>
<keyword evidence="2" id="KW-1185">Reference proteome</keyword>
<dbReference type="Proteomes" id="UP000001304">
    <property type="component" value="Chromosome"/>
</dbReference>
<reference evidence="1 2" key="1">
    <citation type="journal article" date="2010" name="Stand. Genomic Sci.">
        <title>Complete genome sequence of Ignisphaera aggregans type strain (AQ1.S1).</title>
        <authorList>
            <person name="Goker M."/>
            <person name="Held B."/>
            <person name="Lapidus A."/>
            <person name="Nolan M."/>
            <person name="Spring S."/>
            <person name="Yasawong M."/>
            <person name="Lucas S."/>
            <person name="Glavina Del Rio T."/>
            <person name="Tice H."/>
            <person name="Cheng J.F."/>
            <person name="Goodwin L."/>
            <person name="Tapia R."/>
            <person name="Pitluck S."/>
            <person name="Liolios K."/>
            <person name="Ivanova N."/>
            <person name="Mavromatis K."/>
            <person name="Mikhailova N."/>
            <person name="Pati A."/>
            <person name="Chen A."/>
            <person name="Palaniappan K."/>
            <person name="Brambilla E."/>
            <person name="Land M."/>
            <person name="Hauser L."/>
            <person name="Chang Y.J."/>
            <person name="Jeffries C.D."/>
            <person name="Brettin T."/>
            <person name="Detter J.C."/>
            <person name="Han C."/>
            <person name="Rohde M."/>
            <person name="Sikorski J."/>
            <person name="Woyke T."/>
            <person name="Bristow J."/>
            <person name="Eisen J.A."/>
            <person name="Markowitz V."/>
            <person name="Hugenholtz P."/>
            <person name="Kyrpides N.C."/>
            <person name="Klenk H.P."/>
        </authorList>
    </citation>
    <scope>NUCLEOTIDE SEQUENCE [LARGE SCALE GENOMIC DNA]</scope>
    <source>
        <strain evidence="2">DSM 17230 / JCM 13409 / AQ1.S1</strain>
    </source>
</reference>
<dbReference type="AlphaFoldDB" id="E0STB2"/>